<feature type="compositionally biased region" description="Basic residues" evidence="5">
    <location>
        <begin position="423"/>
        <end position="438"/>
    </location>
</feature>
<dbReference type="Gene3D" id="3.30.70.330">
    <property type="match status" value="1"/>
</dbReference>
<dbReference type="SUPFAM" id="SSF54928">
    <property type="entry name" value="RNA-binding domain, RBD"/>
    <property type="match status" value="1"/>
</dbReference>
<name>A0A1A9UNV4_GLOAU</name>
<evidence type="ECO:0000256" key="3">
    <source>
        <dbReference type="ARBA" id="ARBA00023242"/>
    </source>
</evidence>
<organism evidence="7 8">
    <name type="scientific">Glossina austeni</name>
    <name type="common">Savannah tsetse fly</name>
    <dbReference type="NCBI Taxonomy" id="7395"/>
    <lineage>
        <taxon>Eukaryota</taxon>
        <taxon>Metazoa</taxon>
        <taxon>Ecdysozoa</taxon>
        <taxon>Arthropoda</taxon>
        <taxon>Hexapoda</taxon>
        <taxon>Insecta</taxon>
        <taxon>Pterygota</taxon>
        <taxon>Neoptera</taxon>
        <taxon>Endopterygota</taxon>
        <taxon>Diptera</taxon>
        <taxon>Brachycera</taxon>
        <taxon>Muscomorpha</taxon>
        <taxon>Hippoboscoidea</taxon>
        <taxon>Glossinidae</taxon>
        <taxon>Glossina</taxon>
    </lineage>
</organism>
<feature type="region of interest" description="Disordered" evidence="5">
    <location>
        <begin position="265"/>
        <end position="293"/>
    </location>
</feature>
<dbReference type="CDD" id="cd12307">
    <property type="entry name" value="RRM_NIFK_like"/>
    <property type="match status" value="1"/>
</dbReference>
<dbReference type="Pfam" id="PF00076">
    <property type="entry name" value="RRM_1"/>
    <property type="match status" value="1"/>
</dbReference>
<comment type="subcellular location">
    <subcellularLocation>
        <location evidence="1">Nucleus</location>
        <location evidence="1">Nucleolus</location>
    </subcellularLocation>
</comment>
<feature type="region of interest" description="Disordered" evidence="5">
    <location>
        <begin position="423"/>
        <end position="446"/>
    </location>
</feature>
<evidence type="ECO:0000256" key="2">
    <source>
        <dbReference type="ARBA" id="ARBA00022884"/>
    </source>
</evidence>
<dbReference type="InterPro" id="IPR035979">
    <property type="entry name" value="RBD_domain_sf"/>
</dbReference>
<evidence type="ECO:0000313" key="8">
    <source>
        <dbReference type="Proteomes" id="UP000078200"/>
    </source>
</evidence>
<evidence type="ECO:0000256" key="5">
    <source>
        <dbReference type="SAM" id="MobiDB-lite"/>
    </source>
</evidence>
<evidence type="ECO:0000256" key="1">
    <source>
        <dbReference type="ARBA" id="ARBA00004604"/>
    </source>
</evidence>
<feature type="region of interest" description="Disordered" evidence="5">
    <location>
        <begin position="335"/>
        <end position="397"/>
    </location>
</feature>
<feature type="compositionally biased region" description="Basic residues" evidence="5">
    <location>
        <begin position="35"/>
        <end position="44"/>
    </location>
</feature>
<keyword evidence="2 4" id="KW-0694">RNA-binding</keyword>
<dbReference type="PANTHER" id="PTHR46754">
    <property type="entry name" value="MKI67 FHA DOMAIN-INTERACTING NUCLEOLAR PHOSPHOPROTEIN"/>
    <property type="match status" value="1"/>
</dbReference>
<reference evidence="7" key="1">
    <citation type="submission" date="2020-05" db="UniProtKB">
        <authorList>
            <consortium name="EnsemblMetazoa"/>
        </authorList>
    </citation>
    <scope>IDENTIFICATION</scope>
    <source>
        <strain evidence="7">TTRI</strain>
    </source>
</reference>
<proteinExistence type="predicted"/>
<keyword evidence="3" id="KW-0539">Nucleus</keyword>
<accession>A0A1A9UNV4</accession>
<dbReference type="Proteomes" id="UP000078200">
    <property type="component" value="Unassembled WGS sequence"/>
</dbReference>
<sequence>MPPYKKNKSTKVSEPSQESSKNSTEDKVVSGQLAKKLKKRKRASKPIKNRGVVFVKHLPHGFFEEQMRNYFSQFGDVTRLRLVRSKRTGGSKGYAFVEFRYPEVAQVAAETMNNYLMFQKVLKAAFIPPDEQKYNYFRSTVRQIKTKSGKMKWVSSTTASIQRKTQQYNDWSQKNIKKRTAKQIRKLEKLNEKFSDLGIDFSQIAIPPNVAKEDDENDSNIEESNNESEEKKSLKRKVTEASFISCENQKKKKLKSKKDVNLEDLLGNTIHSDSEDESYVPEDEGEEEHNSTYEILEKDCDDVVEALSKTVKNSPQKEKKTQKALSVKDLLNATIHSDSGDESFAASATDLEQLERDQSEDNESGTSFDEDHDSIKSSNEESTSSGKENNDEELVKVKPKIKINFGKSLKATNIERLDQVLKRKPHTGAIQKRGKKREKTTLVTADKKSQQKIDAIKKLAKPLSQIKKKNVNNNRKQLKVIK</sequence>
<dbReference type="GO" id="GO:0003723">
    <property type="term" value="F:RNA binding"/>
    <property type="evidence" value="ECO:0007669"/>
    <property type="project" value="UniProtKB-UniRule"/>
</dbReference>
<feature type="domain" description="RRM" evidence="6">
    <location>
        <begin position="51"/>
        <end position="129"/>
    </location>
</feature>
<dbReference type="SMART" id="SM00360">
    <property type="entry name" value="RRM"/>
    <property type="match status" value="1"/>
</dbReference>
<dbReference type="VEuPathDB" id="VectorBase:GAUT010668"/>
<feature type="compositionally biased region" description="Acidic residues" evidence="5">
    <location>
        <begin position="360"/>
        <end position="372"/>
    </location>
</feature>
<feature type="region of interest" description="Disordered" evidence="5">
    <location>
        <begin position="208"/>
        <end position="234"/>
    </location>
</feature>
<feature type="compositionally biased region" description="Acidic residues" evidence="5">
    <location>
        <begin position="274"/>
        <end position="287"/>
    </location>
</feature>
<dbReference type="InterPro" id="IPR012677">
    <property type="entry name" value="Nucleotide-bd_a/b_plait_sf"/>
</dbReference>
<dbReference type="AlphaFoldDB" id="A0A1A9UNV4"/>
<protein>
    <recommendedName>
        <fullName evidence="6">RRM domain-containing protein</fullName>
    </recommendedName>
</protein>
<evidence type="ECO:0000313" key="7">
    <source>
        <dbReference type="EnsemblMetazoa" id="GAUT010668-PA"/>
    </source>
</evidence>
<dbReference type="InterPro" id="IPR000504">
    <property type="entry name" value="RRM_dom"/>
</dbReference>
<keyword evidence="8" id="KW-1185">Reference proteome</keyword>
<feature type="compositionally biased region" description="Acidic residues" evidence="5">
    <location>
        <begin position="213"/>
        <end position="227"/>
    </location>
</feature>
<dbReference type="GO" id="GO:0005730">
    <property type="term" value="C:nucleolus"/>
    <property type="evidence" value="ECO:0007669"/>
    <property type="project" value="UniProtKB-SubCell"/>
</dbReference>
<dbReference type="EnsemblMetazoa" id="GAUT010668-RA">
    <property type="protein sequence ID" value="GAUT010668-PA"/>
    <property type="gene ID" value="GAUT010668"/>
</dbReference>
<dbReference type="PROSITE" id="PS50102">
    <property type="entry name" value="RRM"/>
    <property type="match status" value="1"/>
</dbReference>
<feature type="region of interest" description="Disordered" evidence="5">
    <location>
        <begin position="1"/>
        <end position="44"/>
    </location>
</feature>
<feature type="compositionally biased region" description="Polar residues" evidence="5">
    <location>
        <begin position="10"/>
        <end position="22"/>
    </location>
</feature>
<evidence type="ECO:0000256" key="4">
    <source>
        <dbReference type="PROSITE-ProRule" id="PRU00176"/>
    </source>
</evidence>
<evidence type="ECO:0000259" key="6">
    <source>
        <dbReference type="PROSITE" id="PS50102"/>
    </source>
</evidence>
<dbReference type="STRING" id="7395.A0A1A9UNV4"/>